<dbReference type="OrthoDB" id="9970095at2759"/>
<dbReference type="Pfam" id="PF03703">
    <property type="entry name" value="bPH_2"/>
    <property type="match status" value="1"/>
</dbReference>
<gene>
    <name evidence="1" type="ORF">F8M41_001050</name>
</gene>
<keyword evidence="2" id="KW-1185">Reference proteome</keyword>
<accession>A0A8H3XGI5</accession>
<dbReference type="InterPro" id="IPR005182">
    <property type="entry name" value="YdbS-like_PH"/>
</dbReference>
<proteinExistence type="predicted"/>
<dbReference type="AlphaFoldDB" id="A0A8H3XGI5"/>
<evidence type="ECO:0000313" key="1">
    <source>
        <dbReference type="EMBL" id="KAF0458250.1"/>
    </source>
</evidence>
<sequence>MTTNRQHNDETTIWEGTTWPLGCLSLLCCNSVRWKITSKRIDYTTGCCGSSEHTVDVRRITDLDFHRSCLQMCSGRGTLTIHAADHPPICITTFGMRGTYTKLKEVWLSTKSVVAVV</sequence>
<reference evidence="1 2" key="1">
    <citation type="journal article" date="2019" name="Environ. Microbiol.">
        <title>At the nexus of three kingdoms: the genome of the mycorrhizal fungus Gigaspora margarita provides insights into plant, endobacterial and fungal interactions.</title>
        <authorList>
            <person name="Venice F."/>
            <person name="Ghignone S."/>
            <person name="Salvioli di Fossalunga A."/>
            <person name="Amselem J."/>
            <person name="Novero M."/>
            <person name="Xianan X."/>
            <person name="Sedzielewska Toro K."/>
            <person name="Morin E."/>
            <person name="Lipzen A."/>
            <person name="Grigoriev I.V."/>
            <person name="Henrissat B."/>
            <person name="Martin F.M."/>
            <person name="Bonfante P."/>
        </authorList>
    </citation>
    <scope>NUCLEOTIDE SEQUENCE [LARGE SCALE GENOMIC DNA]</scope>
    <source>
        <strain evidence="1 2">BEG34</strain>
    </source>
</reference>
<name>A0A8H3XGI5_GIGMA</name>
<organism evidence="1 2">
    <name type="scientific">Gigaspora margarita</name>
    <dbReference type="NCBI Taxonomy" id="4874"/>
    <lineage>
        <taxon>Eukaryota</taxon>
        <taxon>Fungi</taxon>
        <taxon>Fungi incertae sedis</taxon>
        <taxon>Mucoromycota</taxon>
        <taxon>Glomeromycotina</taxon>
        <taxon>Glomeromycetes</taxon>
        <taxon>Diversisporales</taxon>
        <taxon>Gigasporaceae</taxon>
        <taxon>Gigaspora</taxon>
    </lineage>
</organism>
<comment type="caution">
    <text evidence="1">The sequence shown here is derived from an EMBL/GenBank/DDBJ whole genome shotgun (WGS) entry which is preliminary data.</text>
</comment>
<evidence type="ECO:0000313" key="2">
    <source>
        <dbReference type="Proteomes" id="UP000439903"/>
    </source>
</evidence>
<dbReference type="Proteomes" id="UP000439903">
    <property type="component" value="Unassembled WGS sequence"/>
</dbReference>
<protein>
    <submittedName>
        <fullName evidence="1">Zinc-ribbon domain-containing protein</fullName>
    </submittedName>
</protein>
<dbReference type="EMBL" id="WTPW01001086">
    <property type="protein sequence ID" value="KAF0458250.1"/>
    <property type="molecule type" value="Genomic_DNA"/>
</dbReference>